<reference evidence="2" key="1">
    <citation type="submission" date="2016-01" db="EMBL/GenBank/DDBJ databases">
        <authorList>
            <person name="Mitreva M."/>
            <person name="Pepin K.H."/>
            <person name="Mihindukulasuriya K.A."/>
            <person name="Fulton R."/>
            <person name="Fronick C."/>
            <person name="O'Laughlin M."/>
            <person name="Miner T."/>
            <person name="Herter B."/>
            <person name="Rosa B.A."/>
            <person name="Cordes M."/>
            <person name="Tomlinson C."/>
            <person name="Wollam A."/>
            <person name="Palsikar V.B."/>
            <person name="Mardis E.R."/>
            <person name="Wilson R.K."/>
        </authorList>
    </citation>
    <scope>NUCLEOTIDE SEQUENCE [LARGE SCALE GENOMIC DNA]</scope>
    <source>
        <strain evidence="2">DNF00019</strain>
    </source>
</reference>
<evidence type="ECO:0000313" key="2">
    <source>
        <dbReference type="Proteomes" id="UP000070675"/>
    </source>
</evidence>
<accession>A0A133XTM1</accession>
<proteinExistence type="predicted"/>
<organism evidence="1 2">
    <name type="scientific">Atopobium deltae</name>
    <dbReference type="NCBI Taxonomy" id="1393034"/>
    <lineage>
        <taxon>Bacteria</taxon>
        <taxon>Bacillati</taxon>
        <taxon>Actinomycetota</taxon>
        <taxon>Coriobacteriia</taxon>
        <taxon>Coriobacteriales</taxon>
        <taxon>Atopobiaceae</taxon>
        <taxon>Atopobium</taxon>
    </lineage>
</organism>
<dbReference type="PATRIC" id="fig|1393034.3.peg.905"/>
<dbReference type="RefSeq" id="WP_156422861.1">
    <property type="nucleotide sequence ID" value="NZ_KQ959497.1"/>
</dbReference>
<dbReference type="AlphaFoldDB" id="A0A133XTM1"/>
<sequence length="52" mass="6012">MNKITIEKQLADALNKLELLNTKDLYGDEDNLELAGMQVDWDKSIFGVKRWS</sequence>
<name>A0A133XTM1_9ACTN</name>
<evidence type="ECO:0000313" key="1">
    <source>
        <dbReference type="EMBL" id="KXB34285.1"/>
    </source>
</evidence>
<protein>
    <submittedName>
        <fullName evidence="1">Uncharacterized protein</fullName>
    </submittedName>
</protein>
<comment type="caution">
    <text evidence="1">The sequence shown here is derived from an EMBL/GenBank/DDBJ whole genome shotgun (WGS) entry which is preliminary data.</text>
</comment>
<dbReference type="Proteomes" id="UP000070675">
    <property type="component" value="Unassembled WGS sequence"/>
</dbReference>
<keyword evidence="2" id="KW-1185">Reference proteome</keyword>
<dbReference type="EMBL" id="LSCR01000017">
    <property type="protein sequence ID" value="KXB34285.1"/>
    <property type="molecule type" value="Genomic_DNA"/>
</dbReference>
<gene>
    <name evidence="1" type="ORF">HMPREF3192_00943</name>
</gene>